<feature type="domain" description="N-acetyltransferase" evidence="2">
    <location>
        <begin position="205"/>
        <end position="366"/>
    </location>
</feature>
<dbReference type="GO" id="GO:0005737">
    <property type="term" value="C:cytoplasm"/>
    <property type="evidence" value="ECO:0007669"/>
    <property type="project" value="TreeGrafter"/>
</dbReference>
<reference evidence="3 4" key="1">
    <citation type="submission" date="2012-02" db="EMBL/GenBank/DDBJ databases">
        <title>Whole genome shotgun sequence of Mobilicoccus pelagius NBRC 104925.</title>
        <authorList>
            <person name="Yoshida Y."/>
            <person name="Hosoyama A."/>
            <person name="Tsuchikane K."/>
            <person name="Katsumata H."/>
            <person name="Yamazaki S."/>
            <person name="Fujita N."/>
        </authorList>
    </citation>
    <scope>NUCLEOTIDE SEQUENCE [LARGE SCALE GENOMIC DNA]</scope>
    <source>
        <strain evidence="3 4">NBRC 104925</strain>
    </source>
</reference>
<dbReference type="EMBL" id="BAFE01000052">
    <property type="protein sequence ID" value="GAB48476.1"/>
    <property type="molecule type" value="Genomic_DNA"/>
</dbReference>
<organism evidence="3 4">
    <name type="scientific">Mobilicoccus pelagius NBRC 104925</name>
    <dbReference type="NCBI Taxonomy" id="1089455"/>
    <lineage>
        <taxon>Bacteria</taxon>
        <taxon>Bacillati</taxon>
        <taxon>Actinomycetota</taxon>
        <taxon>Actinomycetes</taxon>
        <taxon>Micrococcales</taxon>
        <taxon>Dermatophilaceae</taxon>
        <taxon>Mobilicoccus</taxon>
    </lineage>
</organism>
<dbReference type="Pfam" id="PF13302">
    <property type="entry name" value="Acetyltransf_3"/>
    <property type="match status" value="2"/>
</dbReference>
<dbReference type="Gene3D" id="3.40.630.30">
    <property type="match status" value="2"/>
</dbReference>
<dbReference type="InterPro" id="IPR000182">
    <property type="entry name" value="GNAT_dom"/>
</dbReference>
<dbReference type="GO" id="GO:0008999">
    <property type="term" value="F:protein-N-terminal-alanine acetyltransferase activity"/>
    <property type="evidence" value="ECO:0007669"/>
    <property type="project" value="TreeGrafter"/>
</dbReference>
<evidence type="ECO:0000313" key="3">
    <source>
        <dbReference type="EMBL" id="GAB48476.1"/>
    </source>
</evidence>
<feature type="compositionally biased region" description="Low complexity" evidence="1">
    <location>
        <begin position="362"/>
        <end position="371"/>
    </location>
</feature>
<dbReference type="eggNOG" id="COG1670">
    <property type="taxonomic scope" value="Bacteria"/>
</dbReference>
<dbReference type="SUPFAM" id="SSF55729">
    <property type="entry name" value="Acyl-CoA N-acyltransferases (Nat)"/>
    <property type="match status" value="2"/>
</dbReference>
<keyword evidence="4" id="KW-1185">Reference proteome</keyword>
<dbReference type="AlphaFoldDB" id="H5URW8"/>
<dbReference type="GO" id="GO:1990189">
    <property type="term" value="F:protein N-terminal-serine acetyltransferase activity"/>
    <property type="evidence" value="ECO:0007669"/>
    <property type="project" value="TreeGrafter"/>
</dbReference>
<sequence length="380" mass="41385">MTGPSSLTTPRLVGERVVLRAWREDDALPPERDAVAERFLGDLVPTAEEFPTWRQERRERTATGEGVFWCLSEPRDDRVLGAIHVFRLGRPRRPAGRAGYWVLPAARGRGVLAEALDLLVAHAFTPAAEGGLGLDLLDADADTANLPSIARLRGAGFTPVGVHRRALRDGGGAHDMLEVELHRDLELPAWRCLRGVVLTAPRGRTMCSPFTDDDLGAMVELLREPDGWTQGRPDADERHARAWLDELRADHVLGRQTCWAVRTDAGPVGTVRAVTTGAPEDTAEVGVWIRARHRRRGLALEALRLLTDHLLSADPGGAALARVLATSDVTNTASRALLAAVGFTRCGAVVSPRGETHHYALTTRPTSTESSPRNEAREEN</sequence>
<proteinExistence type="predicted"/>
<accession>H5URW8</accession>
<dbReference type="InterPro" id="IPR051908">
    <property type="entry name" value="Ribosomal_N-acetyltransferase"/>
</dbReference>
<comment type="caution">
    <text evidence="3">The sequence shown here is derived from an EMBL/GenBank/DDBJ whole genome shotgun (WGS) entry which is preliminary data.</text>
</comment>
<evidence type="ECO:0000259" key="2">
    <source>
        <dbReference type="PROSITE" id="PS51186"/>
    </source>
</evidence>
<protein>
    <submittedName>
        <fullName evidence="3">Putative acetyltransferase</fullName>
    </submittedName>
</protein>
<dbReference type="PROSITE" id="PS51186">
    <property type="entry name" value="GNAT"/>
    <property type="match status" value="2"/>
</dbReference>
<feature type="domain" description="N-acetyltransferase" evidence="2">
    <location>
        <begin position="17"/>
        <end position="186"/>
    </location>
</feature>
<feature type="region of interest" description="Disordered" evidence="1">
    <location>
        <begin position="357"/>
        <end position="380"/>
    </location>
</feature>
<dbReference type="InterPro" id="IPR016181">
    <property type="entry name" value="Acyl_CoA_acyltransferase"/>
</dbReference>
<dbReference type="STRING" id="1089455.MOPEL_073_01170"/>
<keyword evidence="3" id="KW-0808">Transferase</keyword>
<dbReference type="RefSeq" id="WP_009482374.1">
    <property type="nucleotide sequence ID" value="NZ_BAFE01000052.1"/>
</dbReference>
<evidence type="ECO:0000256" key="1">
    <source>
        <dbReference type="SAM" id="MobiDB-lite"/>
    </source>
</evidence>
<dbReference type="PANTHER" id="PTHR43441:SF10">
    <property type="entry name" value="ACETYLTRANSFERASE"/>
    <property type="match status" value="1"/>
</dbReference>
<dbReference type="Proteomes" id="UP000004367">
    <property type="component" value="Unassembled WGS sequence"/>
</dbReference>
<dbReference type="PANTHER" id="PTHR43441">
    <property type="entry name" value="RIBOSOMAL-PROTEIN-SERINE ACETYLTRANSFERASE"/>
    <property type="match status" value="1"/>
</dbReference>
<evidence type="ECO:0000313" key="4">
    <source>
        <dbReference type="Proteomes" id="UP000004367"/>
    </source>
</evidence>
<name>H5URW8_9MICO</name>
<gene>
    <name evidence="3" type="ORF">MOPEL_073_01170</name>
</gene>